<dbReference type="EC" id="1.3.3.11" evidence="4"/>
<keyword evidence="3 4" id="KW-0560">Oxidoreductase</keyword>
<dbReference type="InterPro" id="IPR004305">
    <property type="entry name" value="Thiaminase-2/PQQC"/>
</dbReference>
<protein>
    <recommendedName>
        <fullName evidence="4">Pyrroloquinoline-quinone synthase</fullName>
        <ecNumber evidence="4">1.3.3.11</ecNumber>
    </recommendedName>
    <alternativeName>
        <fullName evidence="4">Coenzyme PQQ synthesis protein C</fullName>
    </alternativeName>
    <alternativeName>
        <fullName evidence="4">Pyrroloquinoline quinone biosynthesis protein C</fullName>
    </alternativeName>
</protein>
<comment type="caution">
    <text evidence="6">The sequence shown here is derived from an EMBL/GenBank/DDBJ whole genome shotgun (WGS) entry which is preliminary data.</text>
</comment>
<dbReference type="GO" id="GO:0033732">
    <property type="term" value="F:pyrroloquinoline-quinone synthase activity"/>
    <property type="evidence" value="ECO:0007669"/>
    <property type="project" value="UniProtKB-EC"/>
</dbReference>
<accession>A0AAE3GAZ8</accession>
<dbReference type="NCBIfam" id="TIGR02111">
    <property type="entry name" value="PQQ_syn_pqqC"/>
    <property type="match status" value="1"/>
</dbReference>
<dbReference type="AlphaFoldDB" id="A0AAE3GAZ8"/>
<reference evidence="6" key="1">
    <citation type="submission" date="2022-06" db="EMBL/GenBank/DDBJ databases">
        <title>Genomic Encyclopedia of Archaeal and Bacterial Type Strains, Phase II (KMG-II): from individual species to whole genera.</title>
        <authorList>
            <person name="Goeker M."/>
        </authorList>
    </citation>
    <scope>NUCLEOTIDE SEQUENCE</scope>
    <source>
        <strain evidence="6">DSM 43935</strain>
    </source>
</reference>
<organism evidence="6 7">
    <name type="scientific">Goodfellowiella coeruleoviolacea</name>
    <dbReference type="NCBI Taxonomy" id="334858"/>
    <lineage>
        <taxon>Bacteria</taxon>
        <taxon>Bacillati</taxon>
        <taxon>Actinomycetota</taxon>
        <taxon>Actinomycetes</taxon>
        <taxon>Pseudonocardiales</taxon>
        <taxon>Pseudonocardiaceae</taxon>
        <taxon>Goodfellowiella</taxon>
    </lineage>
</organism>
<proteinExistence type="inferred from homology"/>
<evidence type="ECO:0000313" key="6">
    <source>
        <dbReference type="EMBL" id="MCP2164094.1"/>
    </source>
</evidence>
<dbReference type="Proteomes" id="UP001206128">
    <property type="component" value="Unassembled WGS sequence"/>
</dbReference>
<comment type="pathway">
    <text evidence="1">Cofactor biosynthesis; thiamine diphosphate biosynthesis.</text>
</comment>
<dbReference type="Pfam" id="PF03070">
    <property type="entry name" value="TENA_THI-4"/>
    <property type="match status" value="1"/>
</dbReference>
<gene>
    <name evidence="4" type="primary">pqqC</name>
    <name evidence="6" type="ORF">LX83_000934</name>
</gene>
<dbReference type="InterPro" id="IPR016084">
    <property type="entry name" value="Haem_Oase-like_multi-hlx"/>
</dbReference>
<dbReference type="InterPro" id="IPR039068">
    <property type="entry name" value="PqqC-like"/>
</dbReference>
<evidence type="ECO:0000256" key="2">
    <source>
        <dbReference type="ARBA" id="ARBA00022905"/>
    </source>
</evidence>
<comment type="similarity">
    <text evidence="4">Belongs to the PqqC family.</text>
</comment>
<name>A0AAE3GAZ8_9PSEU</name>
<comment type="pathway">
    <text evidence="4">Cofactor biosynthesis; pyrroloquinoline quinone biosynthesis.</text>
</comment>
<dbReference type="EMBL" id="JAMTCK010000002">
    <property type="protein sequence ID" value="MCP2164094.1"/>
    <property type="molecule type" value="Genomic_DNA"/>
</dbReference>
<dbReference type="HAMAP" id="MF_00654">
    <property type="entry name" value="PQQ_syn_PqqC"/>
    <property type="match status" value="1"/>
</dbReference>
<dbReference type="GO" id="GO:0018189">
    <property type="term" value="P:pyrroloquinoline quinone biosynthetic process"/>
    <property type="evidence" value="ECO:0007669"/>
    <property type="project" value="UniProtKB-UniRule"/>
</dbReference>
<evidence type="ECO:0000256" key="4">
    <source>
        <dbReference type="HAMAP-Rule" id="MF_00654"/>
    </source>
</evidence>
<keyword evidence="7" id="KW-1185">Reference proteome</keyword>
<dbReference type="InterPro" id="IPR011845">
    <property type="entry name" value="PqqC"/>
</dbReference>
<evidence type="ECO:0000256" key="1">
    <source>
        <dbReference type="ARBA" id="ARBA00004948"/>
    </source>
</evidence>
<feature type="domain" description="Thiaminase-2/PQQC" evidence="5">
    <location>
        <begin position="19"/>
        <end position="228"/>
    </location>
</feature>
<dbReference type="PANTHER" id="PTHR40279">
    <property type="entry name" value="PQQC-LIKE PROTEIN"/>
    <property type="match status" value="1"/>
</dbReference>
<dbReference type="PANTHER" id="PTHR40279:SF3">
    <property type="entry name" value="4-AMINOBENZOATE SYNTHASE"/>
    <property type="match status" value="1"/>
</dbReference>
<comment type="function">
    <text evidence="4">Ring cyclization and eight-electron oxidation of 3a-(2-amino-2-carboxyethyl)-4,5-dioxo-4,5,6,7,8,9-hexahydroquinoline-7,9-dicarboxylic-acid to PQQ.</text>
</comment>
<dbReference type="Gene3D" id="1.20.910.10">
    <property type="entry name" value="Heme oxygenase-like"/>
    <property type="match status" value="1"/>
</dbReference>
<keyword evidence="2 4" id="KW-0884">PQQ biosynthesis</keyword>
<evidence type="ECO:0000313" key="7">
    <source>
        <dbReference type="Proteomes" id="UP001206128"/>
    </source>
</evidence>
<dbReference type="SUPFAM" id="SSF48613">
    <property type="entry name" value="Heme oxygenase-like"/>
    <property type="match status" value="1"/>
</dbReference>
<dbReference type="RefSeq" id="WP_253767418.1">
    <property type="nucleotide sequence ID" value="NZ_JAMTCK010000002.1"/>
</dbReference>
<comment type="catalytic activity">
    <reaction evidence="4">
        <text>6-(2-amino-2-carboxyethyl)-7,8-dioxo-1,2,3,4,7,8-hexahydroquinoline-2,4-dicarboxylate + 3 O2 = pyrroloquinoline quinone + 2 H2O2 + 2 H2O + H(+)</text>
        <dbReference type="Rhea" id="RHEA:10692"/>
        <dbReference type="ChEBI" id="CHEBI:15377"/>
        <dbReference type="ChEBI" id="CHEBI:15378"/>
        <dbReference type="ChEBI" id="CHEBI:15379"/>
        <dbReference type="ChEBI" id="CHEBI:16240"/>
        <dbReference type="ChEBI" id="CHEBI:58442"/>
        <dbReference type="ChEBI" id="CHEBI:58778"/>
        <dbReference type="EC" id="1.3.3.11"/>
    </reaction>
</comment>
<evidence type="ECO:0000256" key="3">
    <source>
        <dbReference type="ARBA" id="ARBA00023002"/>
    </source>
</evidence>
<evidence type="ECO:0000259" key="5">
    <source>
        <dbReference type="Pfam" id="PF03070"/>
    </source>
</evidence>
<sequence>MSVEPSPDPAPLSTGEFVARLRACGQRYWADHPFHVRLRQGGLSPDELRSWVANRWYYQKNLPVKNAAIIANCPVVAVRRAWLHRIAFQDGTEPNTGGLADWLDLAEAVGLSRAEVLDERHVLPGVRFAVDAYVTFTRTRPWTEGIAAALTELFSPTLMRDRVAAFREHYPWIAPAGYTYFESRIAEVGSDAEHTLRLVVEHCRTRARQDAAVAALTFKCDVLWSIVDTIEHATACRGHRAAAAAERPRPLVSAG</sequence>